<evidence type="ECO:0000256" key="2">
    <source>
        <dbReference type="ARBA" id="ARBA00010699"/>
    </source>
</evidence>
<evidence type="ECO:0000256" key="1">
    <source>
        <dbReference type="ARBA" id="ARBA00002606"/>
    </source>
</evidence>
<comment type="catalytic activity">
    <reaction evidence="7 8">
        <text>L-methionyl-tRNA(fMet) + (6R)-10-formyltetrahydrofolate = N-formyl-L-methionyl-tRNA(fMet) + (6S)-5,6,7,8-tetrahydrofolate + H(+)</text>
        <dbReference type="Rhea" id="RHEA:24380"/>
        <dbReference type="Rhea" id="RHEA-COMP:9952"/>
        <dbReference type="Rhea" id="RHEA-COMP:9953"/>
        <dbReference type="ChEBI" id="CHEBI:15378"/>
        <dbReference type="ChEBI" id="CHEBI:57453"/>
        <dbReference type="ChEBI" id="CHEBI:78530"/>
        <dbReference type="ChEBI" id="CHEBI:78844"/>
        <dbReference type="ChEBI" id="CHEBI:195366"/>
        <dbReference type="EC" id="2.1.2.9"/>
    </reaction>
</comment>
<dbReference type="InterPro" id="IPR037022">
    <property type="entry name" value="Formyl_trans_C_sf"/>
</dbReference>
<feature type="domain" description="Formyl transferase N-terminal" evidence="9">
    <location>
        <begin position="6"/>
        <end position="182"/>
    </location>
</feature>
<dbReference type="InterPro" id="IPR036477">
    <property type="entry name" value="Formyl_transf_N_sf"/>
</dbReference>
<keyword evidence="12" id="KW-1185">Reference proteome</keyword>
<dbReference type="Pfam" id="PF02911">
    <property type="entry name" value="Formyl_trans_C"/>
    <property type="match status" value="1"/>
</dbReference>
<dbReference type="InterPro" id="IPR041711">
    <property type="entry name" value="Met-tRNA-FMT_N"/>
</dbReference>
<evidence type="ECO:0000256" key="3">
    <source>
        <dbReference type="ARBA" id="ARBA00012261"/>
    </source>
</evidence>
<dbReference type="PROSITE" id="PS00373">
    <property type="entry name" value="GART"/>
    <property type="match status" value="1"/>
</dbReference>
<keyword evidence="6 8" id="KW-0648">Protein biosynthesis</keyword>
<comment type="function">
    <text evidence="1 8">Attaches a formyl group to the free amino group of methionyl-tRNA(fMet). The formyl group appears to play a dual role in the initiator identity of N-formylmethionyl-tRNA by promoting its recognition by IF2 and preventing the misappropriation of this tRNA by the elongation apparatus.</text>
</comment>
<accession>A0A3E0H8S0</accession>
<dbReference type="Gene3D" id="3.10.25.10">
    <property type="entry name" value="Formyl transferase, C-terminal domain"/>
    <property type="match status" value="1"/>
</dbReference>
<dbReference type="EMBL" id="QUNR01000001">
    <property type="protein sequence ID" value="REH40097.1"/>
    <property type="molecule type" value="Genomic_DNA"/>
</dbReference>
<dbReference type="EC" id="2.1.2.9" evidence="3 8"/>
<dbReference type="InterPro" id="IPR005794">
    <property type="entry name" value="Fmt"/>
</dbReference>
<evidence type="ECO:0000256" key="8">
    <source>
        <dbReference type="HAMAP-Rule" id="MF_00182"/>
    </source>
</evidence>
<dbReference type="FunFam" id="3.40.50.170:FF:000003">
    <property type="entry name" value="Methionyl-tRNA formyltransferase"/>
    <property type="match status" value="1"/>
</dbReference>
<dbReference type="SUPFAM" id="SSF50486">
    <property type="entry name" value="FMT C-terminal domain-like"/>
    <property type="match status" value="1"/>
</dbReference>
<evidence type="ECO:0000256" key="5">
    <source>
        <dbReference type="ARBA" id="ARBA00022679"/>
    </source>
</evidence>
<organism evidence="11 12">
    <name type="scientific">Paraperlucidibaca baekdonensis</name>
    <dbReference type="NCBI Taxonomy" id="748120"/>
    <lineage>
        <taxon>Bacteria</taxon>
        <taxon>Pseudomonadati</taxon>
        <taxon>Pseudomonadota</taxon>
        <taxon>Gammaproteobacteria</taxon>
        <taxon>Moraxellales</taxon>
        <taxon>Moraxellaceae</taxon>
        <taxon>Paraperlucidibaca</taxon>
    </lineage>
</organism>
<evidence type="ECO:0000313" key="11">
    <source>
        <dbReference type="EMBL" id="REH40097.1"/>
    </source>
</evidence>
<evidence type="ECO:0000256" key="7">
    <source>
        <dbReference type="ARBA" id="ARBA00048558"/>
    </source>
</evidence>
<proteinExistence type="inferred from homology"/>
<dbReference type="GO" id="GO:0005829">
    <property type="term" value="C:cytosol"/>
    <property type="evidence" value="ECO:0007669"/>
    <property type="project" value="TreeGrafter"/>
</dbReference>
<feature type="domain" description="Formyl transferase C-terminal" evidence="10">
    <location>
        <begin position="208"/>
        <end position="307"/>
    </location>
</feature>
<feature type="binding site" evidence="8">
    <location>
        <begin position="113"/>
        <end position="116"/>
    </location>
    <ligand>
        <name>(6S)-5,6,7,8-tetrahydrofolate</name>
        <dbReference type="ChEBI" id="CHEBI:57453"/>
    </ligand>
</feature>
<dbReference type="PANTHER" id="PTHR11138">
    <property type="entry name" value="METHIONYL-TRNA FORMYLTRANSFERASE"/>
    <property type="match status" value="1"/>
</dbReference>
<dbReference type="AlphaFoldDB" id="A0A3E0H8S0"/>
<evidence type="ECO:0000259" key="10">
    <source>
        <dbReference type="Pfam" id="PF02911"/>
    </source>
</evidence>
<dbReference type="RefSeq" id="WP_116207165.1">
    <property type="nucleotide sequence ID" value="NZ_QUNR01000001.1"/>
</dbReference>
<evidence type="ECO:0000259" key="9">
    <source>
        <dbReference type="Pfam" id="PF00551"/>
    </source>
</evidence>
<dbReference type="SUPFAM" id="SSF53328">
    <property type="entry name" value="Formyltransferase"/>
    <property type="match status" value="1"/>
</dbReference>
<dbReference type="CDD" id="cd08704">
    <property type="entry name" value="Met_tRNA_FMT_C"/>
    <property type="match status" value="1"/>
</dbReference>
<reference evidence="11 12" key="1">
    <citation type="submission" date="2018-08" db="EMBL/GenBank/DDBJ databases">
        <title>Genomic Encyclopedia of Type Strains, Phase IV (KMG-IV): sequencing the most valuable type-strain genomes for metagenomic binning, comparative biology and taxonomic classification.</title>
        <authorList>
            <person name="Goeker M."/>
        </authorList>
    </citation>
    <scope>NUCLEOTIDE SEQUENCE [LARGE SCALE GENOMIC DNA]</scope>
    <source>
        <strain evidence="11 12">DSM 26022</strain>
    </source>
</reference>
<dbReference type="HAMAP" id="MF_00182">
    <property type="entry name" value="Formyl_trans"/>
    <property type="match status" value="1"/>
</dbReference>
<comment type="similarity">
    <text evidence="2 8">Belongs to the Fmt family.</text>
</comment>
<dbReference type="OrthoDB" id="9802815at2"/>
<dbReference type="Pfam" id="PF00551">
    <property type="entry name" value="Formyl_trans_N"/>
    <property type="match status" value="1"/>
</dbReference>
<dbReference type="InterPro" id="IPR011034">
    <property type="entry name" value="Formyl_transferase-like_C_sf"/>
</dbReference>
<keyword evidence="5 8" id="KW-0808">Transferase</keyword>
<name>A0A3E0H8S0_9GAMM</name>
<gene>
    <name evidence="8" type="primary">fmt</name>
    <name evidence="11" type="ORF">DFR26_0296</name>
</gene>
<comment type="caution">
    <text evidence="11">The sequence shown here is derived from an EMBL/GenBank/DDBJ whole genome shotgun (WGS) entry which is preliminary data.</text>
</comment>
<sequence length="319" mass="34046">MESHLRIVFAGTPEFAAESLRALLQGHHDVIAVYTQPDRPAGRGRALKPSAVKALAELREIPVLQPNSLKDADAQAELAALQPDLMVVAAYGLLLPPEVLAIPRLGCINVHASLLPRWRGAAPIQRAILAGDTSTGITIMQMDAGLDTGAMLAKASCPISPRDTGASLHDRLALLGGDALLGVVDSLHDGEALVAEVQDDALATYASKLNKEEALIQWHQDAEHIARHIRAFNNVPVAHTRLHDEPVRIWQARVLSDDISVEQPGTIIRADKHGLAVACGDGNVLLIEILQLAGGKALPIAQLLNAKRDIFSPLTVFGL</sequence>
<protein>
    <recommendedName>
        <fullName evidence="4 8">Methionyl-tRNA formyltransferase</fullName>
        <ecNumber evidence="3 8">2.1.2.9</ecNumber>
    </recommendedName>
</protein>
<dbReference type="InterPro" id="IPR001555">
    <property type="entry name" value="GART_AS"/>
</dbReference>
<evidence type="ECO:0000256" key="4">
    <source>
        <dbReference type="ARBA" id="ARBA00016014"/>
    </source>
</evidence>
<dbReference type="NCBIfam" id="TIGR00460">
    <property type="entry name" value="fmt"/>
    <property type="match status" value="1"/>
</dbReference>
<evidence type="ECO:0000313" key="12">
    <source>
        <dbReference type="Proteomes" id="UP000256774"/>
    </source>
</evidence>
<dbReference type="GO" id="GO:0004479">
    <property type="term" value="F:methionyl-tRNA formyltransferase activity"/>
    <property type="evidence" value="ECO:0007669"/>
    <property type="project" value="UniProtKB-UniRule"/>
</dbReference>
<dbReference type="Proteomes" id="UP000256774">
    <property type="component" value="Unassembled WGS sequence"/>
</dbReference>
<dbReference type="InterPro" id="IPR005793">
    <property type="entry name" value="Formyl_trans_C"/>
</dbReference>
<dbReference type="CDD" id="cd08646">
    <property type="entry name" value="FMT_core_Met-tRNA-FMT_N"/>
    <property type="match status" value="1"/>
</dbReference>
<dbReference type="Gene3D" id="3.40.50.170">
    <property type="entry name" value="Formyl transferase, N-terminal domain"/>
    <property type="match status" value="1"/>
</dbReference>
<dbReference type="PANTHER" id="PTHR11138:SF5">
    <property type="entry name" value="METHIONYL-TRNA FORMYLTRANSFERASE, MITOCHONDRIAL"/>
    <property type="match status" value="1"/>
</dbReference>
<evidence type="ECO:0000256" key="6">
    <source>
        <dbReference type="ARBA" id="ARBA00022917"/>
    </source>
</evidence>
<dbReference type="InterPro" id="IPR002376">
    <property type="entry name" value="Formyl_transf_N"/>
</dbReference>
<dbReference type="InterPro" id="IPR044135">
    <property type="entry name" value="Met-tRNA-FMT_C"/>
</dbReference>